<dbReference type="GeneID" id="19169129"/>
<reference evidence="4 5" key="1">
    <citation type="submission" date="2013-03" db="EMBL/GenBank/DDBJ databases">
        <title>The Genome Sequence of Capronia epimyces CBS 606.96.</title>
        <authorList>
            <consortium name="The Broad Institute Genomics Platform"/>
            <person name="Cuomo C."/>
            <person name="de Hoog S."/>
            <person name="Gorbushina A."/>
            <person name="Walker B."/>
            <person name="Young S.K."/>
            <person name="Zeng Q."/>
            <person name="Gargeya S."/>
            <person name="Fitzgerald M."/>
            <person name="Haas B."/>
            <person name="Abouelleil A."/>
            <person name="Allen A.W."/>
            <person name="Alvarado L."/>
            <person name="Arachchi H.M."/>
            <person name="Berlin A.M."/>
            <person name="Chapman S.B."/>
            <person name="Gainer-Dewar J."/>
            <person name="Goldberg J."/>
            <person name="Griggs A."/>
            <person name="Gujja S."/>
            <person name="Hansen M."/>
            <person name="Howarth C."/>
            <person name="Imamovic A."/>
            <person name="Ireland A."/>
            <person name="Larimer J."/>
            <person name="McCowan C."/>
            <person name="Murphy C."/>
            <person name="Pearson M."/>
            <person name="Poon T.W."/>
            <person name="Priest M."/>
            <person name="Roberts A."/>
            <person name="Saif S."/>
            <person name="Shea T."/>
            <person name="Sisk P."/>
            <person name="Sykes S."/>
            <person name="Wortman J."/>
            <person name="Nusbaum C."/>
            <person name="Birren B."/>
        </authorList>
    </citation>
    <scope>NUCLEOTIDE SEQUENCE [LARGE SCALE GENOMIC DNA]</scope>
    <source>
        <strain evidence="4 5">CBS 606.96</strain>
    </source>
</reference>
<feature type="domain" description="GH16" evidence="3">
    <location>
        <begin position="314"/>
        <end position="610"/>
    </location>
</feature>
<keyword evidence="2" id="KW-0812">Transmembrane</keyword>
<dbReference type="Gene3D" id="2.60.120.200">
    <property type="match status" value="1"/>
</dbReference>
<sequence>MRAEGDPPSAGGGSGSGSGNASLRSTASLIAAAGPPQQDHHLFHHHHLLHHHHHQEEEKDWEDGSSGHQSDAESHAEGTEPFPEHEKAAVIGIALPYPPPPEATDNTASNSDSAPTHRRPSWSRRFGRYWRGDLGSETGDSRADTGEPGSAASQEKAAEPEGKPESTVIAEEPIELPSDDWRQLSKVISVARSAQGNVSERRRSSHRVDEKKAIRPGVYFRSRRVRDGERDTSWLQQNKDPRQKWLSIIPLAGLFLGFCVAGVYIYLGYRSVPVNSYCLVYEDDFSAPHLNKDVWLQEVQVGGFGNGQFDETTADEENVFIKDHMLHIQPTLQDEYLMTHNATVNLLDRGTCTANTWADCVAVTNTTNGTVVNPVKSGRINTSRGANLRFGRVEVVAKLPQGDWLWPAIWLYPTNSEYGTWPASGEIDIAESRGNNWTYPLSGNDIISSTLHWGPTTSSDAWWRTYHKQKALHSTFSERFHTFGLEWNEKYLYTYLDSRLLQVLYHKFGTPFWELGSFAGLSLSTAGNIWWNGTIAAPFDQDFFLILDVAVGGTNNWFQDGLAGKPWADQSQFAKKQFWEARDQWYPTWQNPNGPAMQVKSVKMWQQKGYNGCGDNARPVG</sequence>
<accession>W9YQ30</accession>
<dbReference type="Pfam" id="PF00722">
    <property type="entry name" value="Glyco_hydro_16"/>
    <property type="match status" value="1"/>
</dbReference>
<gene>
    <name evidence="4" type="ORF">A1O3_05011</name>
</gene>
<dbReference type="PANTHER" id="PTHR10963">
    <property type="entry name" value="GLYCOSYL HYDROLASE-RELATED"/>
    <property type="match status" value="1"/>
</dbReference>
<keyword evidence="2" id="KW-0472">Membrane</keyword>
<dbReference type="eggNOG" id="ENOG502QRX5">
    <property type="taxonomic scope" value="Eukaryota"/>
</dbReference>
<organism evidence="4 5">
    <name type="scientific">Capronia epimyces CBS 606.96</name>
    <dbReference type="NCBI Taxonomy" id="1182542"/>
    <lineage>
        <taxon>Eukaryota</taxon>
        <taxon>Fungi</taxon>
        <taxon>Dikarya</taxon>
        <taxon>Ascomycota</taxon>
        <taxon>Pezizomycotina</taxon>
        <taxon>Eurotiomycetes</taxon>
        <taxon>Chaetothyriomycetidae</taxon>
        <taxon>Chaetothyriales</taxon>
        <taxon>Herpotrichiellaceae</taxon>
        <taxon>Capronia</taxon>
    </lineage>
</organism>
<dbReference type="InterPro" id="IPR050546">
    <property type="entry name" value="Glycosyl_Hydrlase_16"/>
</dbReference>
<evidence type="ECO:0000259" key="3">
    <source>
        <dbReference type="PROSITE" id="PS51762"/>
    </source>
</evidence>
<dbReference type="Proteomes" id="UP000019478">
    <property type="component" value="Unassembled WGS sequence"/>
</dbReference>
<feature type="region of interest" description="Disordered" evidence="1">
    <location>
        <begin position="133"/>
        <end position="175"/>
    </location>
</feature>
<dbReference type="InterPro" id="IPR000757">
    <property type="entry name" value="Beta-glucanase-like"/>
</dbReference>
<feature type="compositionally biased region" description="Basic and acidic residues" evidence="1">
    <location>
        <begin position="70"/>
        <end position="88"/>
    </location>
</feature>
<evidence type="ECO:0000256" key="2">
    <source>
        <dbReference type="SAM" id="Phobius"/>
    </source>
</evidence>
<dbReference type="GO" id="GO:0004553">
    <property type="term" value="F:hydrolase activity, hydrolyzing O-glycosyl compounds"/>
    <property type="evidence" value="ECO:0007669"/>
    <property type="project" value="InterPro"/>
</dbReference>
<evidence type="ECO:0000256" key="1">
    <source>
        <dbReference type="SAM" id="MobiDB-lite"/>
    </source>
</evidence>
<comment type="caution">
    <text evidence="4">The sequence shown here is derived from an EMBL/GenBank/DDBJ whole genome shotgun (WGS) entry which is preliminary data.</text>
</comment>
<dbReference type="STRING" id="1182542.W9YQ30"/>
<proteinExistence type="predicted"/>
<feature type="compositionally biased region" description="Polar residues" evidence="1">
    <location>
        <begin position="104"/>
        <end position="114"/>
    </location>
</feature>
<feature type="region of interest" description="Disordered" evidence="1">
    <location>
        <begin position="47"/>
        <end position="121"/>
    </location>
</feature>
<dbReference type="AlphaFoldDB" id="W9YQ30"/>
<keyword evidence="2" id="KW-1133">Transmembrane helix</keyword>
<dbReference type="SUPFAM" id="SSF49899">
    <property type="entry name" value="Concanavalin A-like lectins/glucanases"/>
    <property type="match status" value="1"/>
</dbReference>
<dbReference type="GO" id="GO:0005975">
    <property type="term" value="P:carbohydrate metabolic process"/>
    <property type="evidence" value="ECO:0007669"/>
    <property type="project" value="InterPro"/>
</dbReference>
<protein>
    <recommendedName>
        <fullName evidence="3">GH16 domain-containing protein</fullName>
    </recommendedName>
</protein>
<dbReference type="InterPro" id="IPR013320">
    <property type="entry name" value="ConA-like_dom_sf"/>
</dbReference>
<feature type="transmembrane region" description="Helical" evidence="2">
    <location>
        <begin position="245"/>
        <end position="267"/>
    </location>
</feature>
<evidence type="ECO:0000313" key="5">
    <source>
        <dbReference type="Proteomes" id="UP000019478"/>
    </source>
</evidence>
<dbReference type="OrthoDB" id="4781at2759"/>
<dbReference type="HOGENOM" id="CLU_019533_1_1_1"/>
<keyword evidence="5" id="KW-1185">Reference proteome</keyword>
<dbReference type="PANTHER" id="PTHR10963:SF62">
    <property type="entry name" value="GLUCAN 1,3-BETA-GLUCOSIDASE"/>
    <property type="match status" value="1"/>
</dbReference>
<name>W9YQ30_9EURO</name>
<feature type="region of interest" description="Disordered" evidence="1">
    <location>
        <begin position="1"/>
        <end position="22"/>
    </location>
</feature>
<dbReference type="PROSITE" id="PS51762">
    <property type="entry name" value="GH16_2"/>
    <property type="match status" value="1"/>
</dbReference>
<dbReference type="EMBL" id="AMGY01000004">
    <property type="protein sequence ID" value="EXJ84344.1"/>
    <property type="molecule type" value="Genomic_DNA"/>
</dbReference>
<dbReference type="RefSeq" id="XP_007733329.1">
    <property type="nucleotide sequence ID" value="XM_007735139.1"/>
</dbReference>
<evidence type="ECO:0000313" key="4">
    <source>
        <dbReference type="EMBL" id="EXJ84344.1"/>
    </source>
</evidence>